<dbReference type="EMBL" id="LT594635">
    <property type="protein sequence ID" value="SCP03682.1"/>
    <property type="molecule type" value="Genomic_DNA"/>
</dbReference>
<dbReference type="KEGG" id="pmal:PMUG01_14074200"/>
<dbReference type="InterPro" id="IPR045004">
    <property type="entry name" value="ECH_dom"/>
</dbReference>
<dbReference type="OrthoDB" id="1737613at2759"/>
<name>A0A1A8WGR6_PLAMA</name>
<dbReference type="Proteomes" id="UP000078597">
    <property type="component" value="Unassembled WGS sequence"/>
</dbReference>
<dbReference type="EC" id="3.1.2.4" evidence="2"/>
<gene>
    <name evidence="6" type="primary">PmUG01_14074200</name>
    <name evidence="5" type="ORF">PMALA_032390</name>
    <name evidence="6" type="ORF">PMUG01_14074200</name>
</gene>
<evidence type="ECO:0000313" key="6">
    <source>
        <dbReference type="EMBL" id="SCP03682.1"/>
    </source>
</evidence>
<organism evidence="5 7">
    <name type="scientific">Plasmodium malariae</name>
    <dbReference type="NCBI Taxonomy" id="5858"/>
    <lineage>
        <taxon>Eukaryota</taxon>
        <taxon>Sar</taxon>
        <taxon>Alveolata</taxon>
        <taxon>Apicomplexa</taxon>
        <taxon>Aconoidasida</taxon>
        <taxon>Haemosporida</taxon>
        <taxon>Plasmodiidae</taxon>
        <taxon>Plasmodium</taxon>
        <taxon>Plasmodium (Plasmodium)</taxon>
    </lineage>
</organism>
<evidence type="ECO:0000256" key="2">
    <source>
        <dbReference type="ARBA" id="ARBA00011915"/>
    </source>
</evidence>
<evidence type="ECO:0000256" key="3">
    <source>
        <dbReference type="ARBA" id="ARBA00022801"/>
    </source>
</evidence>
<dbReference type="OMA" id="CIWNGYA"/>
<evidence type="ECO:0000259" key="4">
    <source>
        <dbReference type="Pfam" id="PF16113"/>
    </source>
</evidence>
<comment type="catalytic activity">
    <reaction evidence="1">
        <text>3-hydroxy-2-methylpropanoyl-CoA + H2O = 3-hydroxy-2-methylpropanoate + CoA + H(+)</text>
        <dbReference type="Rhea" id="RHEA:20888"/>
        <dbReference type="ChEBI" id="CHEBI:11805"/>
        <dbReference type="ChEBI" id="CHEBI:15377"/>
        <dbReference type="ChEBI" id="CHEBI:15378"/>
        <dbReference type="ChEBI" id="CHEBI:57287"/>
        <dbReference type="ChEBI" id="CHEBI:57340"/>
        <dbReference type="EC" id="3.1.2.4"/>
    </reaction>
</comment>
<keyword evidence="3 5" id="KW-0378">Hydrolase</keyword>
<sequence>MPKIGSPHLHMNESKLGKVLFDYMTKFERSNFLFFRTYFFLINNKSNQQKKNSNFIFYEKKYIGIFDKVNNFCTDGQRNKENLFEKMEENKNNNLYLIDNNILNDKTKYPNFSTYVKSECTTDRKNEKENINKEQKNDNEKRVENNFRDIIDLELSDVWSKKSLVVNFKNNIFEIILNRPEKLNAINKDMINGLLNIIKNLNNDKRCYMIVIRSTNTNCFSSGSDVKDIVQNKEKGIQHLKQLYMYINYLSTMKKSVLCIWNGIVMGGGLGISMYAKYRVINKNAIFAMPESKIGFFPDIGCCYFFKKYFGRNIGLYLGLTSLRLNELDLVNFKICNNYVEDVDLFLTEIYSIKKENQSDFDAELSNILNKYPTKIGRTASTPVLTEDLISNINKYYSSANSLEELIDNLKKGLKGEHNNSSSSQFCQKVLSDISANCYFSCKLWFSYFLYNYDKSLEEVLDNDFKLSQYFLFHTKTFEKGVTELLVKKNKNFQWKTDPENEGTQLEENIEHILKDSSMLSIKEEFIQNINCTGDNEIN</sequence>
<dbReference type="Pfam" id="PF16113">
    <property type="entry name" value="ECH_2"/>
    <property type="match status" value="1"/>
</dbReference>
<dbReference type="VEuPathDB" id="PlasmoDB:PmUG01_14074200"/>
<evidence type="ECO:0000313" key="7">
    <source>
        <dbReference type="Proteomes" id="UP000078597"/>
    </source>
</evidence>
<dbReference type="SUPFAM" id="SSF52096">
    <property type="entry name" value="ClpP/crotonase"/>
    <property type="match status" value="1"/>
</dbReference>
<reference evidence="6 8" key="3">
    <citation type="submission" date="2016-06" db="EMBL/GenBank/DDBJ databases">
        <authorList>
            <consortium name="Pathogen Informatics"/>
        </authorList>
    </citation>
    <scope>NUCLEOTIDE SEQUENCE [LARGE SCALE GENOMIC DNA]</scope>
</reference>
<dbReference type="RefSeq" id="XP_028864635.1">
    <property type="nucleotide sequence ID" value="XM_029008335.1"/>
</dbReference>
<dbReference type="Proteomes" id="UP000219813">
    <property type="component" value="Chromosome 14"/>
</dbReference>
<dbReference type="CDD" id="cd06558">
    <property type="entry name" value="crotonase-like"/>
    <property type="match status" value="1"/>
</dbReference>
<dbReference type="GO" id="GO:0006574">
    <property type="term" value="P:L-valine catabolic process"/>
    <property type="evidence" value="ECO:0007669"/>
    <property type="project" value="TreeGrafter"/>
</dbReference>
<reference evidence="5" key="1">
    <citation type="submission" date="2016-05" db="EMBL/GenBank/DDBJ databases">
        <authorList>
            <person name="Lavstsen T."/>
            <person name="Jespersen J.S."/>
        </authorList>
    </citation>
    <scope>NUCLEOTIDE SEQUENCE [LARGE SCALE GENOMIC DNA]</scope>
</reference>
<evidence type="ECO:0000313" key="5">
    <source>
        <dbReference type="EMBL" id="SBS91273.1"/>
    </source>
</evidence>
<proteinExistence type="predicted"/>
<feature type="domain" description="Enoyl-CoA hydratase/isomerase" evidence="4">
    <location>
        <begin position="175"/>
        <end position="499"/>
    </location>
</feature>
<evidence type="ECO:0000256" key="1">
    <source>
        <dbReference type="ARBA" id="ARBA00001709"/>
    </source>
</evidence>
<accession>A0A1A8WGR6</accession>
<dbReference type="PANTHER" id="PTHR43176">
    <property type="entry name" value="3-HYDROXYISOBUTYRYL-COA HYDROLASE-RELATED"/>
    <property type="match status" value="1"/>
</dbReference>
<dbReference type="PANTHER" id="PTHR43176:SF3">
    <property type="entry name" value="3-HYDROXYISOBUTYRYL-COA HYDROLASE, MITOCHONDRIAL"/>
    <property type="match status" value="1"/>
</dbReference>
<dbReference type="Gene3D" id="3.90.226.10">
    <property type="entry name" value="2-enoyl-CoA Hydratase, Chain A, domain 1"/>
    <property type="match status" value="1"/>
</dbReference>
<evidence type="ECO:0000313" key="8">
    <source>
        <dbReference type="Proteomes" id="UP000219813"/>
    </source>
</evidence>
<protein>
    <recommendedName>
        <fullName evidence="2">3-hydroxyisobutyryl-CoA hydrolase</fullName>
        <ecNumber evidence="2">3.1.2.4</ecNumber>
    </recommendedName>
</protein>
<dbReference type="InterPro" id="IPR029045">
    <property type="entry name" value="ClpP/crotonase-like_dom_sf"/>
</dbReference>
<dbReference type="EMBL" id="FLQW01001739">
    <property type="protein sequence ID" value="SBS91273.1"/>
    <property type="molecule type" value="Genomic_DNA"/>
</dbReference>
<reference evidence="7" key="2">
    <citation type="submission" date="2016-05" db="EMBL/GenBank/DDBJ databases">
        <authorList>
            <person name="Naeem Raeece"/>
        </authorList>
    </citation>
    <scope>NUCLEOTIDE SEQUENCE [LARGE SCALE GENOMIC DNA]</scope>
</reference>
<dbReference type="GO" id="GO:0003860">
    <property type="term" value="F:3-hydroxyisobutyryl-CoA hydrolase activity"/>
    <property type="evidence" value="ECO:0007669"/>
    <property type="project" value="UniProtKB-EC"/>
</dbReference>
<dbReference type="AlphaFoldDB" id="A0A1A8WGR6"/>
<dbReference type="InterPro" id="IPR032259">
    <property type="entry name" value="HIBYL-CoA-H"/>
</dbReference>
<dbReference type="GeneID" id="39872053"/>
<keyword evidence="8" id="KW-1185">Reference proteome</keyword>